<dbReference type="EMBL" id="JBBNAF010000008">
    <property type="protein sequence ID" value="KAK9121684.1"/>
    <property type="molecule type" value="Genomic_DNA"/>
</dbReference>
<name>A0AAP0ITZ3_9MAGN</name>
<proteinExistence type="predicted"/>
<dbReference type="Proteomes" id="UP001420932">
    <property type="component" value="Unassembled WGS sequence"/>
</dbReference>
<comment type="caution">
    <text evidence="1">The sequence shown here is derived from an EMBL/GenBank/DDBJ whole genome shotgun (WGS) entry which is preliminary data.</text>
</comment>
<organism evidence="1 2">
    <name type="scientific">Stephania yunnanensis</name>
    <dbReference type="NCBI Taxonomy" id="152371"/>
    <lineage>
        <taxon>Eukaryota</taxon>
        <taxon>Viridiplantae</taxon>
        <taxon>Streptophyta</taxon>
        <taxon>Embryophyta</taxon>
        <taxon>Tracheophyta</taxon>
        <taxon>Spermatophyta</taxon>
        <taxon>Magnoliopsida</taxon>
        <taxon>Ranunculales</taxon>
        <taxon>Menispermaceae</taxon>
        <taxon>Menispermoideae</taxon>
        <taxon>Cissampelideae</taxon>
        <taxon>Stephania</taxon>
    </lineage>
</organism>
<sequence>MPILKVSSNGCGKRACYARTSTADVSGSGGQHTVIEKYNLIENWDSPYSMGIVGEVESKDLPRYRQQLGGCVGQRKKDNGVGSLGAQGVHELLIGATGWTIGQHHILNVGEFILGHLDAAQQGWQRSGRCMWLRDG</sequence>
<protein>
    <submittedName>
        <fullName evidence="1">Uncharacterized protein</fullName>
    </submittedName>
</protein>
<keyword evidence="2" id="KW-1185">Reference proteome</keyword>
<gene>
    <name evidence="1" type="ORF">Syun_019301</name>
</gene>
<accession>A0AAP0ITZ3</accession>
<reference evidence="1 2" key="1">
    <citation type="submission" date="2024-01" db="EMBL/GenBank/DDBJ databases">
        <title>Genome assemblies of Stephania.</title>
        <authorList>
            <person name="Yang L."/>
        </authorList>
    </citation>
    <scope>NUCLEOTIDE SEQUENCE [LARGE SCALE GENOMIC DNA]</scope>
    <source>
        <strain evidence="1">YNDBR</strain>
        <tissue evidence="1">Leaf</tissue>
    </source>
</reference>
<evidence type="ECO:0000313" key="2">
    <source>
        <dbReference type="Proteomes" id="UP001420932"/>
    </source>
</evidence>
<dbReference type="AlphaFoldDB" id="A0AAP0ITZ3"/>
<evidence type="ECO:0000313" key="1">
    <source>
        <dbReference type="EMBL" id="KAK9121684.1"/>
    </source>
</evidence>